<name>A0A7W3R6S2_9ACTN</name>
<evidence type="ECO:0000256" key="2">
    <source>
        <dbReference type="ARBA" id="ARBA00022801"/>
    </source>
</evidence>
<dbReference type="EC" id="3.6.1.55" evidence="5"/>
<dbReference type="Gene3D" id="3.90.79.10">
    <property type="entry name" value="Nucleoside Triphosphate Pyrophosphohydrolase"/>
    <property type="match status" value="1"/>
</dbReference>
<accession>A0A7W3R6S2</accession>
<dbReference type="InterPro" id="IPR029033">
    <property type="entry name" value="His_PPase_superfam"/>
</dbReference>
<protein>
    <submittedName>
        <fullName evidence="5">8-oxo-dGTP diphosphatase</fullName>
        <ecNumber evidence="5">3.6.1.55</ecNumber>
    </submittedName>
</protein>
<dbReference type="AlphaFoldDB" id="A0A7W3R6S2"/>
<evidence type="ECO:0000256" key="3">
    <source>
        <dbReference type="RuleBase" id="RU003476"/>
    </source>
</evidence>
<comment type="caution">
    <text evidence="5">The sequence shown here is derived from an EMBL/GenBank/DDBJ whole genome shotgun (WGS) entry which is preliminary data.</text>
</comment>
<dbReference type="GO" id="GO:0006167">
    <property type="term" value="P:AMP biosynthetic process"/>
    <property type="evidence" value="ECO:0007669"/>
    <property type="project" value="TreeGrafter"/>
</dbReference>
<reference evidence="5 6" key="1">
    <citation type="submission" date="2020-08" db="EMBL/GenBank/DDBJ databases">
        <title>Sequencing the genomes of 1000 actinobacteria strains.</title>
        <authorList>
            <person name="Klenk H.-P."/>
        </authorList>
    </citation>
    <scope>NUCLEOTIDE SEQUENCE [LARGE SCALE GENOMIC DNA]</scope>
    <source>
        <strain evidence="5 6">DSM 45823</strain>
    </source>
</reference>
<gene>
    <name evidence="5" type="ORF">HNR21_001370</name>
</gene>
<dbReference type="SMART" id="SM00855">
    <property type="entry name" value="PGAM"/>
    <property type="match status" value="1"/>
</dbReference>
<evidence type="ECO:0000256" key="1">
    <source>
        <dbReference type="ARBA" id="ARBA00005582"/>
    </source>
</evidence>
<dbReference type="PROSITE" id="PS51462">
    <property type="entry name" value="NUDIX"/>
    <property type="match status" value="1"/>
</dbReference>
<dbReference type="Proteomes" id="UP000539313">
    <property type="component" value="Unassembled WGS sequence"/>
</dbReference>
<dbReference type="GO" id="GO:0006754">
    <property type="term" value="P:ATP biosynthetic process"/>
    <property type="evidence" value="ECO:0007669"/>
    <property type="project" value="TreeGrafter"/>
</dbReference>
<dbReference type="PRINTS" id="PR00502">
    <property type="entry name" value="NUDIXFAMILY"/>
</dbReference>
<dbReference type="PANTHER" id="PTHR21340:SF0">
    <property type="entry name" value="BIS(5'-NUCLEOSYL)-TETRAPHOSPHATASE [ASYMMETRICAL]"/>
    <property type="match status" value="1"/>
</dbReference>
<dbReference type="InterPro" id="IPR020476">
    <property type="entry name" value="Nudix_hydrolase"/>
</dbReference>
<dbReference type="Pfam" id="PF00293">
    <property type="entry name" value="NUDIX"/>
    <property type="match status" value="1"/>
</dbReference>
<sequence length="306" mass="33699">MGDSGSRNSVIRAAGAVLWREGPAGPEIALVHRPKYDDWSFPKGKLDRGEHVLRAALREVEEETGVAIRLGRRLPTTTYLKDGRPKRVDYWSASPVNGAAFRPNDEVDLLEWRTVDEAARLLTYERDVDLLHEFAAGPLRTRPVVVLRHASAGEKSQWRDLDALRPLDAQGRREAGLLARLLGAFGPARLHSSLTARCLETLLPYSLATGIEPVTELAFTVGRATAERACARLVELVEATDGPLVVCTHGEIVADLVIELCRRYGEKVPEDPSLRKAGFWVAHLGGDQITGRTSIAALERHSTEPR</sequence>
<dbReference type="InterPro" id="IPR015797">
    <property type="entry name" value="NUDIX_hydrolase-like_dom_sf"/>
</dbReference>
<evidence type="ECO:0000313" key="6">
    <source>
        <dbReference type="Proteomes" id="UP000539313"/>
    </source>
</evidence>
<dbReference type="EMBL" id="JACJII010000001">
    <property type="protein sequence ID" value="MBA9002488.1"/>
    <property type="molecule type" value="Genomic_DNA"/>
</dbReference>
<dbReference type="InterPro" id="IPR000086">
    <property type="entry name" value="NUDIX_hydrolase_dom"/>
</dbReference>
<dbReference type="CDD" id="cd03673">
    <property type="entry name" value="NUDIX_Ap6A_hydrolase"/>
    <property type="match status" value="1"/>
</dbReference>
<dbReference type="SUPFAM" id="SSF53254">
    <property type="entry name" value="Phosphoglycerate mutase-like"/>
    <property type="match status" value="1"/>
</dbReference>
<dbReference type="Gene3D" id="3.40.50.1240">
    <property type="entry name" value="Phosphoglycerate mutase-like"/>
    <property type="match status" value="1"/>
</dbReference>
<dbReference type="GO" id="GO:0035539">
    <property type="term" value="F:8-oxo-7,8-dihydrodeoxyguanosine triphosphate pyrophosphatase activity"/>
    <property type="evidence" value="ECO:0007669"/>
    <property type="project" value="UniProtKB-EC"/>
</dbReference>
<dbReference type="RefSeq" id="WP_119726584.1">
    <property type="nucleotide sequence ID" value="NZ_JACJII010000001.1"/>
</dbReference>
<dbReference type="SUPFAM" id="SSF55811">
    <property type="entry name" value="Nudix"/>
    <property type="match status" value="1"/>
</dbReference>
<keyword evidence="2 3" id="KW-0378">Hydrolase</keyword>
<dbReference type="InterPro" id="IPR013078">
    <property type="entry name" value="His_Pase_superF_clade-1"/>
</dbReference>
<dbReference type="InterPro" id="IPR051325">
    <property type="entry name" value="Nudix_hydrolase_domain"/>
</dbReference>
<comment type="similarity">
    <text evidence="1 3">Belongs to the Nudix hydrolase family.</text>
</comment>
<dbReference type="InterPro" id="IPR020084">
    <property type="entry name" value="NUDIX_hydrolase_CS"/>
</dbReference>
<dbReference type="PANTHER" id="PTHR21340">
    <property type="entry name" value="DIADENOSINE 5,5-P1,P4-TETRAPHOSPHATE PYROPHOSPHOHYDROLASE MUTT"/>
    <property type="match status" value="1"/>
</dbReference>
<dbReference type="GO" id="GO:0004081">
    <property type="term" value="F:bis(5'-nucleosyl)-tetraphosphatase (asymmetrical) activity"/>
    <property type="evidence" value="ECO:0007669"/>
    <property type="project" value="TreeGrafter"/>
</dbReference>
<feature type="domain" description="Nudix hydrolase" evidence="4">
    <location>
        <begin position="9"/>
        <end position="136"/>
    </location>
</feature>
<organism evidence="5 6">
    <name type="scientific">Thermomonospora cellulosilytica</name>
    <dbReference type="NCBI Taxonomy" id="1411118"/>
    <lineage>
        <taxon>Bacteria</taxon>
        <taxon>Bacillati</taxon>
        <taxon>Actinomycetota</taxon>
        <taxon>Actinomycetes</taxon>
        <taxon>Streptosporangiales</taxon>
        <taxon>Thermomonosporaceae</taxon>
        <taxon>Thermomonospora</taxon>
    </lineage>
</organism>
<evidence type="ECO:0000313" key="5">
    <source>
        <dbReference type="EMBL" id="MBA9002488.1"/>
    </source>
</evidence>
<keyword evidence="6" id="KW-1185">Reference proteome</keyword>
<proteinExistence type="inferred from homology"/>
<evidence type="ECO:0000259" key="4">
    <source>
        <dbReference type="PROSITE" id="PS51462"/>
    </source>
</evidence>
<dbReference type="PROSITE" id="PS00893">
    <property type="entry name" value="NUDIX_BOX"/>
    <property type="match status" value="1"/>
</dbReference>